<feature type="transmembrane region" description="Helical" evidence="1">
    <location>
        <begin position="63"/>
        <end position="85"/>
    </location>
</feature>
<organism evidence="2 3">
    <name type="scientific">Saliphagus infecundisoli</name>
    <dbReference type="NCBI Taxonomy" id="1849069"/>
    <lineage>
        <taxon>Archaea</taxon>
        <taxon>Methanobacteriati</taxon>
        <taxon>Methanobacteriota</taxon>
        <taxon>Stenosarchaea group</taxon>
        <taxon>Halobacteria</taxon>
        <taxon>Halobacteriales</taxon>
        <taxon>Natrialbaceae</taxon>
        <taxon>Saliphagus</taxon>
    </lineage>
</organism>
<protein>
    <submittedName>
        <fullName evidence="2">Uncharacterized protein</fullName>
    </submittedName>
</protein>
<keyword evidence="1" id="KW-0472">Membrane</keyword>
<keyword evidence="1" id="KW-0812">Transmembrane</keyword>
<evidence type="ECO:0000313" key="3">
    <source>
        <dbReference type="Proteomes" id="UP001595925"/>
    </source>
</evidence>
<gene>
    <name evidence="2" type="ORF">ACFPFO_10000</name>
</gene>
<keyword evidence="3" id="KW-1185">Reference proteome</keyword>
<evidence type="ECO:0000256" key="1">
    <source>
        <dbReference type="SAM" id="Phobius"/>
    </source>
</evidence>
<accession>A0ABD5QEP8</accession>
<evidence type="ECO:0000313" key="2">
    <source>
        <dbReference type="EMBL" id="MFC4988079.1"/>
    </source>
</evidence>
<proteinExistence type="predicted"/>
<comment type="caution">
    <text evidence="2">The sequence shown here is derived from an EMBL/GenBank/DDBJ whole genome shotgun (WGS) entry which is preliminary data.</text>
</comment>
<dbReference type="AlphaFoldDB" id="A0ABD5QEP8"/>
<feature type="transmembrane region" description="Helical" evidence="1">
    <location>
        <begin position="125"/>
        <end position="150"/>
    </location>
</feature>
<feature type="transmembrane region" description="Helical" evidence="1">
    <location>
        <begin position="6"/>
        <end position="24"/>
    </location>
</feature>
<keyword evidence="1" id="KW-1133">Transmembrane helix</keyword>
<dbReference type="Proteomes" id="UP001595925">
    <property type="component" value="Unassembled WGS sequence"/>
</dbReference>
<name>A0ABD5QEP8_9EURY</name>
<dbReference type="RefSeq" id="WP_114578117.1">
    <property type="nucleotide sequence ID" value="NZ_JAIVEF010000001.1"/>
</dbReference>
<dbReference type="EMBL" id="JBHSJG010000036">
    <property type="protein sequence ID" value="MFC4988079.1"/>
    <property type="molecule type" value="Genomic_DNA"/>
</dbReference>
<sequence>MAEIYLLSTVLMTVILIAVAVAIARSGHRATPSGQSGGRSGFAEWSGRVDPDRPRIVELAYDPMAWTVSFVVLAIVFIAGAVVMVQGLSGIGGAVGTGLLAVGGAILGGFLFFGAFFAARDRIGYTAAGIAVAAVTTGLIALLGIVVMLLQA</sequence>
<feature type="transmembrane region" description="Helical" evidence="1">
    <location>
        <begin position="91"/>
        <end position="118"/>
    </location>
</feature>
<reference evidence="2 3" key="1">
    <citation type="journal article" date="2019" name="Int. J. Syst. Evol. Microbiol.">
        <title>The Global Catalogue of Microorganisms (GCM) 10K type strain sequencing project: providing services to taxonomists for standard genome sequencing and annotation.</title>
        <authorList>
            <consortium name="The Broad Institute Genomics Platform"/>
            <consortium name="The Broad Institute Genome Sequencing Center for Infectious Disease"/>
            <person name="Wu L."/>
            <person name="Ma J."/>
        </authorList>
    </citation>
    <scope>NUCLEOTIDE SEQUENCE [LARGE SCALE GENOMIC DNA]</scope>
    <source>
        <strain evidence="2 3">CGMCC 1.15824</strain>
    </source>
</reference>